<keyword evidence="3" id="KW-1185">Reference proteome</keyword>
<sequence length="385" mass="43555">MENAAMEMEMEIVPSSSGPLDLHTIRSRARELENMLRDFEDDVSDSDSEKLLQDYSLNFQNRMEEIGSEWSDVGFLTDKDFDECLKRLGDELHSVVAESTKISQEIEVLETTHAEDYNRLEIEFEGLKCSLDYAALQDLEKAKLGASEDHSNSMNVYGSNKLELLELENQIKKKSIILKSLEDLDCLRKWFDAIEQIEDAFTGVKVIAFDENCIRLSLQTFIPKLESILSQQKIEAINVPEEVKHELMIEVFEGTVDQKNVEIFPSDVYINDIVNAAKNFGYSLEYLDKDEIILAHLAGGVDALIKASQGWPQSSSLLQLISLKSSDNDSKGISLSFLCKVKEAVNLLAANIRQNLSSFVDAVEKILVKQMQLQLQDDENPKNDQ</sequence>
<keyword evidence="2" id="KW-0695">RNA-directed DNA polymerase</keyword>
<dbReference type="AlphaFoldDB" id="A0A2P5C8B5"/>
<dbReference type="GO" id="GO:0003964">
    <property type="term" value="F:RNA-directed DNA polymerase activity"/>
    <property type="evidence" value="ECO:0007669"/>
    <property type="project" value="UniProtKB-KW"/>
</dbReference>
<accession>A0A2P5C8B5</accession>
<dbReference type="InParanoid" id="A0A2P5C8B5"/>
<keyword evidence="2" id="KW-0808">Transferase</keyword>
<organism evidence="2 3">
    <name type="scientific">Trema orientale</name>
    <name type="common">Charcoal tree</name>
    <name type="synonym">Celtis orientalis</name>
    <dbReference type="NCBI Taxonomy" id="63057"/>
    <lineage>
        <taxon>Eukaryota</taxon>
        <taxon>Viridiplantae</taxon>
        <taxon>Streptophyta</taxon>
        <taxon>Embryophyta</taxon>
        <taxon>Tracheophyta</taxon>
        <taxon>Spermatophyta</taxon>
        <taxon>Magnoliopsida</taxon>
        <taxon>eudicotyledons</taxon>
        <taxon>Gunneridae</taxon>
        <taxon>Pentapetalae</taxon>
        <taxon>rosids</taxon>
        <taxon>fabids</taxon>
        <taxon>Rosales</taxon>
        <taxon>Cannabaceae</taxon>
        <taxon>Trema</taxon>
    </lineage>
</organism>
<evidence type="ECO:0000256" key="1">
    <source>
        <dbReference type="SAM" id="Coils"/>
    </source>
</evidence>
<protein>
    <submittedName>
        <fullName evidence="2">Reverse transcriptase-like protein</fullName>
    </submittedName>
</protein>
<keyword evidence="2" id="KW-0548">Nucleotidyltransferase</keyword>
<keyword evidence="1" id="KW-0175">Coiled coil</keyword>
<gene>
    <name evidence="2" type="ORF">TorRG33x02_294190</name>
</gene>
<dbReference type="Proteomes" id="UP000237000">
    <property type="component" value="Unassembled WGS sequence"/>
</dbReference>
<evidence type="ECO:0000313" key="3">
    <source>
        <dbReference type="Proteomes" id="UP000237000"/>
    </source>
</evidence>
<dbReference type="PANTHER" id="PTHR36037:SF1">
    <property type="entry name" value="RNA-DIRECTED DNA POLYMERASE (REVERSE TRANSCRIPTASE)-RELATED FAMILY PROTEIN"/>
    <property type="match status" value="1"/>
</dbReference>
<feature type="coiled-coil region" evidence="1">
    <location>
        <begin position="22"/>
        <end position="49"/>
    </location>
</feature>
<reference evidence="3" key="1">
    <citation type="submission" date="2016-06" db="EMBL/GenBank/DDBJ databases">
        <title>Parallel loss of symbiosis genes in relatives of nitrogen-fixing non-legume Parasponia.</title>
        <authorList>
            <person name="Van Velzen R."/>
            <person name="Holmer R."/>
            <person name="Bu F."/>
            <person name="Rutten L."/>
            <person name="Van Zeijl A."/>
            <person name="Liu W."/>
            <person name="Santuari L."/>
            <person name="Cao Q."/>
            <person name="Sharma T."/>
            <person name="Shen D."/>
            <person name="Roswanjaya Y."/>
            <person name="Wardhani T."/>
            <person name="Kalhor M.S."/>
            <person name="Jansen J."/>
            <person name="Van den Hoogen J."/>
            <person name="Gungor B."/>
            <person name="Hartog M."/>
            <person name="Hontelez J."/>
            <person name="Verver J."/>
            <person name="Yang W.-C."/>
            <person name="Schijlen E."/>
            <person name="Repin R."/>
            <person name="Schilthuizen M."/>
            <person name="Schranz E."/>
            <person name="Heidstra R."/>
            <person name="Miyata K."/>
            <person name="Fedorova E."/>
            <person name="Kohlen W."/>
            <person name="Bisseling T."/>
            <person name="Smit S."/>
            <person name="Geurts R."/>
        </authorList>
    </citation>
    <scope>NUCLEOTIDE SEQUENCE [LARGE SCALE GENOMIC DNA]</scope>
    <source>
        <strain evidence="3">cv. RG33-2</strain>
    </source>
</reference>
<dbReference type="PANTHER" id="PTHR36037">
    <property type="entry name" value="RNA-DIRECTED DNA POLYMERASE (REVERSE TRANSCRIPTASE)-RELATED FAMILY PROTEIN"/>
    <property type="match status" value="1"/>
</dbReference>
<name>A0A2P5C8B5_TREOI</name>
<dbReference type="STRING" id="63057.A0A2P5C8B5"/>
<dbReference type="OrthoDB" id="1927690at2759"/>
<evidence type="ECO:0000313" key="2">
    <source>
        <dbReference type="EMBL" id="PON57241.1"/>
    </source>
</evidence>
<dbReference type="EMBL" id="JXTC01000399">
    <property type="protein sequence ID" value="PON57241.1"/>
    <property type="molecule type" value="Genomic_DNA"/>
</dbReference>
<comment type="caution">
    <text evidence="2">The sequence shown here is derived from an EMBL/GenBank/DDBJ whole genome shotgun (WGS) entry which is preliminary data.</text>
</comment>
<proteinExistence type="predicted"/>